<proteinExistence type="predicted"/>
<dbReference type="PATRIC" id="fig|742734.4.peg.3838"/>
<dbReference type="AlphaFoldDB" id="A0A0J9BXH5"/>
<evidence type="ECO:0000313" key="4">
    <source>
        <dbReference type="Proteomes" id="UP000037392"/>
    </source>
</evidence>
<organism evidence="3 4">
    <name type="scientific">[Clostridium] citroniae WAL-19142</name>
    <dbReference type="NCBI Taxonomy" id="742734"/>
    <lineage>
        <taxon>Bacteria</taxon>
        <taxon>Bacillati</taxon>
        <taxon>Bacillota</taxon>
        <taxon>Clostridia</taxon>
        <taxon>Lachnospirales</taxon>
        <taxon>Lachnospiraceae</taxon>
        <taxon>Enterocloster</taxon>
    </lineage>
</organism>
<dbReference type="InterPro" id="IPR008254">
    <property type="entry name" value="Flavodoxin/NO_synth"/>
</dbReference>
<dbReference type="GeneID" id="93162479"/>
<sequence>MKKVSCMIMALMTAVSLTGCSTFAAVGTSSLPDTAVTDGTDPAESTPIAETEALGTSLVESAAGRKILIAYFTWADNTVVENPSSVDVDATSSASVLPPGNVEQMAYWIQEEVGGDLFSIQVEEPYSSDYDECLNRAADEKADGVHPKLTAAVEDMDDYDVVFLGYPNWWYTVPMALYSFIEENNLAGKKVILFCSHGTGGLASSVQDLTRAMPECEVERNVIGIYRNDIPNAQADIKSWLAEIGY</sequence>
<dbReference type="PROSITE" id="PS51257">
    <property type="entry name" value="PROKAR_LIPOPROTEIN"/>
    <property type="match status" value="1"/>
</dbReference>
<evidence type="ECO:0000313" key="3">
    <source>
        <dbReference type="EMBL" id="KMW16924.1"/>
    </source>
</evidence>
<dbReference type="InterPro" id="IPR029039">
    <property type="entry name" value="Flavoprotein-like_sf"/>
</dbReference>
<comment type="caution">
    <text evidence="3">The sequence shown here is derived from an EMBL/GenBank/DDBJ whole genome shotgun (WGS) entry which is preliminary data.</text>
</comment>
<dbReference type="GO" id="GO:0010181">
    <property type="term" value="F:FMN binding"/>
    <property type="evidence" value="ECO:0007669"/>
    <property type="project" value="InterPro"/>
</dbReference>
<dbReference type="PANTHER" id="PTHR39201:SF1">
    <property type="entry name" value="FLAVODOXIN-LIKE DOMAIN-CONTAINING PROTEIN"/>
    <property type="match status" value="1"/>
</dbReference>
<keyword evidence="1" id="KW-0732">Signal</keyword>
<reference evidence="3 4" key="1">
    <citation type="submission" date="2011-04" db="EMBL/GenBank/DDBJ databases">
        <title>The Genome Sequence of Clostridium citroniae WAL-19142.</title>
        <authorList>
            <consortium name="The Broad Institute Genome Sequencing Platform"/>
            <person name="Earl A."/>
            <person name="Ward D."/>
            <person name="Feldgarden M."/>
            <person name="Gevers D."/>
            <person name="Warren Y.A."/>
            <person name="Tyrrell K.L."/>
            <person name="Citron D.M."/>
            <person name="Goldstein E.J."/>
            <person name="Daigneault M."/>
            <person name="Allen-Vercoe E."/>
            <person name="Young S.K."/>
            <person name="Zeng Q."/>
            <person name="Gargeya S."/>
            <person name="Fitzgerald M."/>
            <person name="Haas B."/>
            <person name="Abouelleil A."/>
            <person name="Alvarado L."/>
            <person name="Arachchi H.M."/>
            <person name="Berlin A."/>
            <person name="Brown A."/>
            <person name="Chapman S.B."/>
            <person name="Chen Z."/>
            <person name="Dunbar C."/>
            <person name="Freedman E."/>
            <person name="Gearin G."/>
            <person name="Gellesch M."/>
            <person name="Goldberg J."/>
            <person name="Griggs A."/>
            <person name="Gujja S."/>
            <person name="Heilman E.R."/>
            <person name="Heiman D."/>
            <person name="Howarth C."/>
            <person name="Larson L."/>
            <person name="Lui A."/>
            <person name="MacDonald P.J."/>
            <person name="Mehta T."/>
            <person name="Montmayeur A."/>
            <person name="Murphy C."/>
            <person name="Neiman D."/>
            <person name="Pearson M."/>
            <person name="Priest M."/>
            <person name="Roberts A."/>
            <person name="Saif S."/>
            <person name="Shea T."/>
            <person name="Shenoy N."/>
            <person name="Sisk P."/>
            <person name="Stolte C."/>
            <person name="Sykes S."/>
            <person name="White J."/>
            <person name="Yandava C."/>
            <person name="Wortman J."/>
            <person name="Nusbaum C."/>
            <person name="Birren B."/>
        </authorList>
    </citation>
    <scope>NUCLEOTIDE SEQUENCE [LARGE SCALE GENOMIC DNA]</scope>
    <source>
        <strain evidence="3 4">WAL-19142</strain>
    </source>
</reference>
<name>A0A0J9BXH5_9FIRM</name>
<dbReference type="EMBL" id="ADLK01000028">
    <property type="protein sequence ID" value="KMW16924.1"/>
    <property type="molecule type" value="Genomic_DNA"/>
</dbReference>
<dbReference type="Pfam" id="PF12682">
    <property type="entry name" value="Flavodoxin_4"/>
    <property type="match status" value="1"/>
</dbReference>
<protein>
    <recommendedName>
        <fullName evidence="2">Flavodoxin-like domain-containing protein</fullName>
    </recommendedName>
</protein>
<dbReference type="Gene3D" id="3.40.50.360">
    <property type="match status" value="1"/>
</dbReference>
<feature type="chain" id="PRO_5005315548" description="Flavodoxin-like domain-containing protein" evidence="1">
    <location>
        <begin position="25"/>
        <end position="246"/>
    </location>
</feature>
<dbReference type="SUPFAM" id="SSF52218">
    <property type="entry name" value="Flavoproteins"/>
    <property type="match status" value="1"/>
</dbReference>
<feature type="domain" description="Flavodoxin-like" evidence="2">
    <location>
        <begin position="100"/>
        <end position="220"/>
    </location>
</feature>
<evidence type="ECO:0000256" key="1">
    <source>
        <dbReference type="SAM" id="SignalP"/>
    </source>
</evidence>
<evidence type="ECO:0000259" key="2">
    <source>
        <dbReference type="Pfam" id="PF12682"/>
    </source>
</evidence>
<dbReference type="PANTHER" id="PTHR39201">
    <property type="entry name" value="EXPORTED PROTEIN-RELATED"/>
    <property type="match status" value="1"/>
</dbReference>
<gene>
    <name evidence="3" type="ORF">HMPREF9470_03577</name>
</gene>
<accession>A0A0J9BXH5</accession>
<dbReference type="RefSeq" id="WP_007870916.1">
    <property type="nucleotide sequence ID" value="NZ_KQ235880.1"/>
</dbReference>
<dbReference type="GO" id="GO:0016651">
    <property type="term" value="F:oxidoreductase activity, acting on NAD(P)H"/>
    <property type="evidence" value="ECO:0007669"/>
    <property type="project" value="UniProtKB-ARBA"/>
</dbReference>
<dbReference type="Proteomes" id="UP000037392">
    <property type="component" value="Unassembled WGS sequence"/>
</dbReference>
<feature type="signal peptide" evidence="1">
    <location>
        <begin position="1"/>
        <end position="24"/>
    </location>
</feature>